<dbReference type="InterPro" id="IPR041412">
    <property type="entry name" value="Xrn1_helical"/>
</dbReference>
<keyword evidence="6" id="KW-0269">Exonuclease</keyword>
<evidence type="ECO:0000256" key="7">
    <source>
        <dbReference type="ARBA" id="ARBA00023242"/>
    </source>
</evidence>
<keyword evidence="3" id="KW-0507">mRNA processing</keyword>
<dbReference type="Pfam" id="PF03159">
    <property type="entry name" value="XRN_N"/>
    <property type="match status" value="1"/>
</dbReference>
<keyword evidence="4" id="KW-0540">Nuclease</keyword>
<comment type="similarity">
    <text evidence="2">Belongs to the 5'-3' exonuclease family. XRN2/RAT1 subfamily.</text>
</comment>
<evidence type="ECO:0000256" key="4">
    <source>
        <dbReference type="ARBA" id="ARBA00022722"/>
    </source>
</evidence>
<dbReference type="CDD" id="cd18673">
    <property type="entry name" value="PIN_XRN1-2-like"/>
    <property type="match status" value="1"/>
</dbReference>
<dbReference type="GO" id="GO:0003723">
    <property type="term" value="F:RNA binding"/>
    <property type="evidence" value="ECO:0007669"/>
    <property type="project" value="TreeGrafter"/>
</dbReference>
<dbReference type="PIRSF" id="PIRSF037239">
    <property type="entry name" value="Exonuclease_Xrn2"/>
    <property type="match status" value="1"/>
</dbReference>
<evidence type="ECO:0000256" key="3">
    <source>
        <dbReference type="ARBA" id="ARBA00022664"/>
    </source>
</evidence>
<feature type="compositionally biased region" description="Low complexity" evidence="8">
    <location>
        <begin position="1053"/>
        <end position="1064"/>
    </location>
</feature>
<dbReference type="FunFam" id="3.40.50.12390:FF:000003">
    <property type="entry name" value="5'-3' exoribonuclease"/>
    <property type="match status" value="1"/>
</dbReference>
<feature type="domain" description="Xrn1 N-terminal" evidence="10">
    <location>
        <begin position="33"/>
        <end position="305"/>
    </location>
</feature>
<proteinExistence type="inferred from homology"/>
<dbReference type="PANTHER" id="PTHR12341">
    <property type="entry name" value="5'-&gt;3' EXORIBONUCLEASE"/>
    <property type="match status" value="1"/>
</dbReference>
<dbReference type="GO" id="GO:0000956">
    <property type="term" value="P:nuclear-transcribed mRNA catabolic process"/>
    <property type="evidence" value="ECO:0007669"/>
    <property type="project" value="TreeGrafter"/>
</dbReference>
<dbReference type="InterPro" id="IPR027073">
    <property type="entry name" value="5_3_exoribonuclease"/>
</dbReference>
<dbReference type="FunFam" id="1.25.40.1050:FF:000002">
    <property type="entry name" value="5'-3' exoribonuclease"/>
    <property type="match status" value="1"/>
</dbReference>
<dbReference type="Gene3D" id="3.40.50.12390">
    <property type="match status" value="3"/>
</dbReference>
<sequence length="1085" mass="124549">LSEICPLAFLFARYLVGVTSLAVLYFRHLFINMGVPAFFRWLSCKYPSIVVSCIEEKKRVGDVEIPVNCCEPNPHGIEFDNFYLDMNGIIHPCCHPENKPAPANEEEMMVAIFEYIDRLFNIVRPRRLLYMAIDGVAPRAKMNQQRSRRFRASKEVEEKEMLIKARRQEMELQGIPLPPVDEKAEHFDSNCITPGTPFMSRLAECLRYYINDRLSSNPAWKDVAVILSDASVPGEGEHKIMDFIRRQRSSPSYDPNLQHVICGADGSNAFSFLHTLFRKSTSSAADLIMLGLATHEPNFTIIREEFVPNRPKPCDICGRYGRGTLPYALVVPFVVKFPFQTETQLPLMDTTFIFIRLSVLREYLKRDLEIPNLPFQYDFERVVDDWVFMCFFVGNDFLPHLPSLEIREGAIDRLIKLYKECVYRTGGYLTKHGYLNLARVQVILNELGAVEDEIFRHRQQNEASVHPRCELVFSKNLIQLQLDRARRAKSRRLRERAQMVPAYIPSNSFAPNVPSLNTVPVKMAREVAREMRIYNMTCEASRSGAREIVANSVIEAKVSKAVPTEVDEEEEPGANDEIRLWESGWKERYFLSKMQAGADEPTFRSRVAFHYVEGLCWVLRYYYQGCASWNWFYPFHYSPFASDFVNIGDLSIVFPEDTKPIPPFEQLMSVFPPASRMHLPPSWGELMIKPNSPIIDFYPTDFKIDLNGKRYAWQGVALLPFVDAKRLKEVLTTVYPDLSAEERKRNSEGTDILFVSTGHQVHSFIKALYEDDPYSNEWVQLDQSLSHGMSLEISRDPLMVPFGEVLISPLSNCPDIRDVKATRCIDEFIAYTLLSITYAYSCLMVNPRYPKGFVFPSKLLDGAKEALSVLKPQDWNERTDGRFWPTTGFTRGARRVSLSAVGHRILTTSLRSANNSLGVAQVAESSQYSCRRDSSFASDRYTSERSYSSRQLSARSQHMSEHYYGNKVAALLNHTAMNIVFVSALIQWTFDVNNFQITVHRKIGAGRHIFPAYGSYGGTPYPSRQPYHREQQHQQGSPYGYQPRYPSAPHSGSSQYQQRQQYDSRFYDHHSSRANGHQRNSGRRS</sequence>
<feature type="non-terminal residue" evidence="12">
    <location>
        <position position="1"/>
    </location>
</feature>
<evidence type="ECO:0000256" key="5">
    <source>
        <dbReference type="ARBA" id="ARBA00022801"/>
    </source>
</evidence>
<dbReference type="Proteomes" id="UP000030758">
    <property type="component" value="Unassembled WGS sequence"/>
</dbReference>
<evidence type="ECO:0000256" key="1">
    <source>
        <dbReference type="ARBA" id="ARBA00004123"/>
    </source>
</evidence>
<keyword evidence="9" id="KW-0812">Transmembrane</keyword>
<protein>
    <submittedName>
        <fullName evidence="12">Uncharacterized protein</fullName>
    </submittedName>
</protein>
<evidence type="ECO:0000256" key="2">
    <source>
        <dbReference type="ARBA" id="ARBA00006994"/>
    </source>
</evidence>
<feature type="transmembrane region" description="Helical" evidence="9">
    <location>
        <begin position="7"/>
        <end position="26"/>
    </location>
</feature>
<dbReference type="GO" id="GO:0005634">
    <property type="term" value="C:nucleus"/>
    <property type="evidence" value="ECO:0007669"/>
    <property type="project" value="UniProtKB-SubCell"/>
</dbReference>
<accession>A0A085NSP3</accession>
<evidence type="ECO:0000256" key="9">
    <source>
        <dbReference type="SAM" id="Phobius"/>
    </source>
</evidence>
<dbReference type="GO" id="GO:0006397">
    <property type="term" value="P:mRNA processing"/>
    <property type="evidence" value="ECO:0007669"/>
    <property type="project" value="UniProtKB-KW"/>
</dbReference>
<keyword evidence="5" id="KW-0378">Hydrolase</keyword>
<feature type="domain" description="Xrn1 helical" evidence="11">
    <location>
        <begin position="376"/>
        <end position="819"/>
    </location>
</feature>
<dbReference type="InterPro" id="IPR004859">
    <property type="entry name" value="Xrn1_N"/>
</dbReference>
<gene>
    <name evidence="12" type="ORF">M514_04075</name>
</gene>
<dbReference type="Pfam" id="PF17846">
    <property type="entry name" value="XRN_M"/>
    <property type="match status" value="1"/>
</dbReference>
<evidence type="ECO:0000259" key="10">
    <source>
        <dbReference type="Pfam" id="PF03159"/>
    </source>
</evidence>
<comment type="subcellular location">
    <subcellularLocation>
        <location evidence="1">Nucleus</location>
    </subcellularLocation>
</comment>
<evidence type="ECO:0000256" key="8">
    <source>
        <dbReference type="SAM" id="MobiDB-lite"/>
    </source>
</evidence>
<evidence type="ECO:0000259" key="11">
    <source>
        <dbReference type="Pfam" id="PF17846"/>
    </source>
</evidence>
<organism evidence="12">
    <name type="scientific">Trichuris suis</name>
    <name type="common">pig whipworm</name>
    <dbReference type="NCBI Taxonomy" id="68888"/>
    <lineage>
        <taxon>Eukaryota</taxon>
        <taxon>Metazoa</taxon>
        <taxon>Ecdysozoa</taxon>
        <taxon>Nematoda</taxon>
        <taxon>Enoplea</taxon>
        <taxon>Dorylaimia</taxon>
        <taxon>Trichinellida</taxon>
        <taxon>Trichuridae</taxon>
        <taxon>Trichuris</taxon>
    </lineage>
</organism>
<dbReference type="Gene3D" id="1.25.40.1050">
    <property type="match status" value="1"/>
</dbReference>
<reference evidence="12" key="1">
    <citation type="journal article" date="2014" name="Nat. Genet.">
        <title>Genome and transcriptome of the porcine whipworm Trichuris suis.</title>
        <authorList>
            <person name="Jex A.R."/>
            <person name="Nejsum P."/>
            <person name="Schwarz E.M."/>
            <person name="Hu L."/>
            <person name="Young N.D."/>
            <person name="Hall R.S."/>
            <person name="Korhonen P.K."/>
            <person name="Liao S."/>
            <person name="Thamsborg S."/>
            <person name="Xia J."/>
            <person name="Xu P."/>
            <person name="Wang S."/>
            <person name="Scheerlinck J.P."/>
            <person name="Hofmann A."/>
            <person name="Sternberg P.W."/>
            <person name="Wang J."/>
            <person name="Gasser R.B."/>
        </authorList>
    </citation>
    <scope>NUCLEOTIDE SEQUENCE [LARGE SCALE GENOMIC DNA]</scope>
    <source>
        <strain evidence="12">DCEP-RM93F</strain>
    </source>
</reference>
<evidence type="ECO:0000313" key="12">
    <source>
        <dbReference type="EMBL" id="KFD72489.1"/>
    </source>
</evidence>
<dbReference type="GO" id="GO:0004534">
    <property type="term" value="F:5'-3' RNA exonuclease activity"/>
    <property type="evidence" value="ECO:0007669"/>
    <property type="project" value="InterPro"/>
</dbReference>
<keyword evidence="7" id="KW-0539">Nucleus</keyword>
<name>A0A085NSP3_9BILA</name>
<keyword evidence="9" id="KW-0472">Membrane</keyword>
<dbReference type="AlphaFoldDB" id="A0A085NSP3"/>
<dbReference type="InterPro" id="IPR017151">
    <property type="entry name" value="Xrn2/3/4"/>
</dbReference>
<dbReference type="EMBL" id="KL367477">
    <property type="protein sequence ID" value="KFD72489.1"/>
    <property type="molecule type" value="Genomic_DNA"/>
</dbReference>
<keyword evidence="9" id="KW-1133">Transmembrane helix</keyword>
<evidence type="ECO:0000256" key="6">
    <source>
        <dbReference type="ARBA" id="ARBA00022839"/>
    </source>
</evidence>
<feature type="region of interest" description="Disordered" evidence="8">
    <location>
        <begin position="1020"/>
        <end position="1085"/>
    </location>
</feature>
<dbReference type="PANTHER" id="PTHR12341:SF41">
    <property type="entry name" value="5'-3' EXORIBONUCLEASE 2"/>
    <property type="match status" value="1"/>
</dbReference>